<dbReference type="GO" id="GO:0030054">
    <property type="term" value="C:cell junction"/>
    <property type="evidence" value="ECO:0007669"/>
    <property type="project" value="TreeGrafter"/>
</dbReference>
<dbReference type="GO" id="GO:0043113">
    <property type="term" value="P:receptor clustering"/>
    <property type="evidence" value="ECO:0007669"/>
    <property type="project" value="TreeGrafter"/>
</dbReference>
<dbReference type="Gene3D" id="2.30.42.10">
    <property type="match status" value="1"/>
</dbReference>
<organism evidence="5 6">
    <name type="scientific">Chionoecetes opilio</name>
    <name type="common">Atlantic snow crab</name>
    <name type="synonym">Cancer opilio</name>
    <dbReference type="NCBI Taxonomy" id="41210"/>
    <lineage>
        <taxon>Eukaryota</taxon>
        <taxon>Metazoa</taxon>
        <taxon>Ecdysozoa</taxon>
        <taxon>Arthropoda</taxon>
        <taxon>Crustacea</taxon>
        <taxon>Multicrustacea</taxon>
        <taxon>Malacostraca</taxon>
        <taxon>Eumalacostraca</taxon>
        <taxon>Eucarida</taxon>
        <taxon>Decapoda</taxon>
        <taxon>Pleocyemata</taxon>
        <taxon>Brachyura</taxon>
        <taxon>Eubrachyura</taxon>
        <taxon>Majoidea</taxon>
        <taxon>Majidae</taxon>
        <taxon>Chionoecetes</taxon>
    </lineage>
</organism>
<dbReference type="InterPro" id="IPR050614">
    <property type="entry name" value="Synaptic_Scaffolding_LAP-MAGUK"/>
</dbReference>
<dbReference type="Proteomes" id="UP000770661">
    <property type="component" value="Unassembled WGS sequence"/>
</dbReference>
<evidence type="ECO:0000259" key="4">
    <source>
        <dbReference type="PROSITE" id="PS50106"/>
    </source>
</evidence>
<evidence type="ECO:0000256" key="2">
    <source>
        <dbReference type="ARBA" id="ARBA00023136"/>
    </source>
</evidence>
<feature type="compositionally biased region" description="Pro residues" evidence="3">
    <location>
        <begin position="283"/>
        <end position="295"/>
    </location>
</feature>
<comment type="caution">
    <text evidence="5">The sequence shown here is derived from an EMBL/GenBank/DDBJ whole genome shotgun (WGS) entry which is preliminary data.</text>
</comment>
<dbReference type="PANTHER" id="PTHR23119">
    <property type="entry name" value="DISCS LARGE"/>
    <property type="match status" value="1"/>
</dbReference>
<dbReference type="GO" id="GO:0045197">
    <property type="term" value="P:establishment or maintenance of epithelial cell apical/basal polarity"/>
    <property type="evidence" value="ECO:0007669"/>
    <property type="project" value="TreeGrafter"/>
</dbReference>
<keyword evidence="6" id="KW-1185">Reference proteome</keyword>
<name>A0A8J4XZX3_CHIOP</name>
<sequence>MLDGKHWGPERTVEVRRDEKNSLGISIVGGKVDLSWSGSSVTGIFIKNVLSESPAGKGGHLKTGDRILEVEGIDLRGATHEKAVEVIKKTGNPVTFVVQSLVQWTPANSAPPSRDVSRLGTRYPSSITPARTPTPELIQARTPLREVGSQRPPRPRLQESRLPAAPAIPETSTPIHESCPEPVRFVPESPIPEPEDPDSLVSPYYYYARAALAHWHVRAQRTKENQPVIEADEDSSDQENSTSSSSGSTASQRILQLKHFCPNYGGVTRRTRPNGSKMDTPPSDSPPADTPPSDGPPAEESLHGEYPTPGSATDEAPPSESFMMELSCEPILIECEAIETVRTYPHTNGLVYGNSVQSEPMQNNSELNMIQCKNNVDVDLGSNIIQTQIILDDLPVVHSLNEAEVGDYAYDWRKDPHLYQDPGWWCVGGSVSEHLAAQVPTQPVSPYDSPALSPTNTPTVDQVRLPPSIP</sequence>
<evidence type="ECO:0000313" key="5">
    <source>
        <dbReference type="EMBL" id="KAG0718210.1"/>
    </source>
</evidence>
<dbReference type="AlphaFoldDB" id="A0A8J4XZX3"/>
<dbReference type="InterPro" id="IPR001478">
    <property type="entry name" value="PDZ"/>
</dbReference>
<evidence type="ECO:0000313" key="6">
    <source>
        <dbReference type="Proteomes" id="UP000770661"/>
    </source>
</evidence>
<protein>
    <submittedName>
        <fullName evidence="5">InaD-like protein</fullName>
    </submittedName>
</protein>
<reference evidence="5" key="1">
    <citation type="submission" date="2020-07" db="EMBL/GenBank/DDBJ databases">
        <title>The High-quality genome of the commercially important snow crab, Chionoecetes opilio.</title>
        <authorList>
            <person name="Jeong J.-H."/>
            <person name="Ryu S."/>
        </authorList>
    </citation>
    <scope>NUCLEOTIDE SEQUENCE</scope>
    <source>
        <strain evidence="5">MADBK_172401_WGS</strain>
        <tissue evidence="5">Digestive gland</tissue>
    </source>
</reference>
<feature type="region of interest" description="Disordered" evidence="3">
    <location>
        <begin position="145"/>
        <end position="181"/>
    </location>
</feature>
<dbReference type="PANTHER" id="PTHR23119:SF51">
    <property type="entry name" value="DISKS LARGE 1 TUMOR SUPPRESSOR PROTEIN"/>
    <property type="match status" value="1"/>
</dbReference>
<dbReference type="EMBL" id="JACEEZ010016433">
    <property type="protein sequence ID" value="KAG0718210.1"/>
    <property type="molecule type" value="Genomic_DNA"/>
</dbReference>
<accession>A0A8J4XZX3</accession>
<proteinExistence type="predicted"/>
<feature type="compositionally biased region" description="Low complexity" evidence="3">
    <location>
        <begin position="238"/>
        <end position="252"/>
    </location>
</feature>
<feature type="domain" description="PDZ" evidence="4">
    <location>
        <begin position="12"/>
        <end position="102"/>
    </location>
</feature>
<keyword evidence="2" id="KW-0472">Membrane</keyword>
<dbReference type="CDD" id="cd06671">
    <property type="entry name" value="PDZ7_MUPP1-PD6_PATJ-like"/>
    <property type="match status" value="1"/>
</dbReference>
<gene>
    <name evidence="5" type="primary">Patj_1</name>
    <name evidence="5" type="ORF">GWK47_052868</name>
</gene>
<feature type="region of interest" description="Disordered" evidence="3">
    <location>
        <begin position="107"/>
        <end position="133"/>
    </location>
</feature>
<evidence type="ECO:0000256" key="3">
    <source>
        <dbReference type="SAM" id="MobiDB-lite"/>
    </source>
</evidence>
<dbReference type="GO" id="GO:0097120">
    <property type="term" value="P:receptor localization to synapse"/>
    <property type="evidence" value="ECO:0007669"/>
    <property type="project" value="TreeGrafter"/>
</dbReference>
<feature type="region of interest" description="Disordered" evidence="3">
    <location>
        <begin position="229"/>
        <end position="318"/>
    </location>
</feature>
<dbReference type="Pfam" id="PF00595">
    <property type="entry name" value="PDZ"/>
    <property type="match status" value="1"/>
</dbReference>
<evidence type="ECO:0000256" key="1">
    <source>
        <dbReference type="ARBA" id="ARBA00004370"/>
    </source>
</evidence>
<comment type="subcellular location">
    <subcellularLocation>
        <location evidence="1">Membrane</location>
    </subcellularLocation>
</comment>
<dbReference type="SUPFAM" id="SSF50156">
    <property type="entry name" value="PDZ domain-like"/>
    <property type="match status" value="1"/>
</dbReference>
<dbReference type="GO" id="GO:0016323">
    <property type="term" value="C:basolateral plasma membrane"/>
    <property type="evidence" value="ECO:0007669"/>
    <property type="project" value="TreeGrafter"/>
</dbReference>
<dbReference type="GO" id="GO:0098609">
    <property type="term" value="P:cell-cell adhesion"/>
    <property type="evidence" value="ECO:0007669"/>
    <property type="project" value="TreeGrafter"/>
</dbReference>
<dbReference type="InterPro" id="IPR036034">
    <property type="entry name" value="PDZ_sf"/>
</dbReference>
<dbReference type="SMART" id="SM00228">
    <property type="entry name" value="PDZ"/>
    <property type="match status" value="1"/>
</dbReference>
<dbReference type="PROSITE" id="PS50106">
    <property type="entry name" value="PDZ"/>
    <property type="match status" value="1"/>
</dbReference>
<dbReference type="OrthoDB" id="6022242at2759"/>
<dbReference type="GO" id="GO:0019901">
    <property type="term" value="F:protein kinase binding"/>
    <property type="evidence" value="ECO:0007669"/>
    <property type="project" value="TreeGrafter"/>
</dbReference>
<feature type="region of interest" description="Disordered" evidence="3">
    <location>
        <begin position="441"/>
        <end position="470"/>
    </location>
</feature>